<dbReference type="RefSeq" id="XP_010795260.1">
    <property type="nucleotide sequence ID" value="XM_010796958.1"/>
</dbReference>
<accession>A0A6I9Q329</accession>
<dbReference type="SUPFAM" id="SSF53098">
    <property type="entry name" value="Ribonuclease H-like"/>
    <property type="match status" value="1"/>
</dbReference>
<dbReference type="GeneID" id="104967488"/>
<feature type="non-terminal residue" evidence="2">
    <location>
        <position position="88"/>
    </location>
</feature>
<organism evidence="1 2">
    <name type="scientific">Notothenia coriiceps</name>
    <name type="common">black rockcod</name>
    <dbReference type="NCBI Taxonomy" id="8208"/>
    <lineage>
        <taxon>Eukaryota</taxon>
        <taxon>Metazoa</taxon>
        <taxon>Chordata</taxon>
        <taxon>Craniata</taxon>
        <taxon>Vertebrata</taxon>
        <taxon>Euteleostomi</taxon>
        <taxon>Actinopterygii</taxon>
        <taxon>Neopterygii</taxon>
        <taxon>Teleostei</taxon>
        <taxon>Neoteleostei</taxon>
        <taxon>Acanthomorphata</taxon>
        <taxon>Eupercaria</taxon>
        <taxon>Perciformes</taxon>
        <taxon>Notothenioidei</taxon>
        <taxon>Nototheniidae</taxon>
        <taxon>Notothenia</taxon>
    </lineage>
</organism>
<proteinExistence type="predicted"/>
<evidence type="ECO:0000313" key="2">
    <source>
        <dbReference type="RefSeq" id="XP_010795260.1"/>
    </source>
</evidence>
<protein>
    <submittedName>
        <fullName evidence="2">Piwi-like protein 2</fullName>
    </submittedName>
</protein>
<gene>
    <name evidence="2" type="primary">LOC104967488</name>
</gene>
<evidence type="ECO:0000313" key="1">
    <source>
        <dbReference type="Proteomes" id="UP000504611"/>
    </source>
</evidence>
<dbReference type="AlphaFoldDB" id="A0A6I9Q329"/>
<keyword evidence="1" id="KW-1185">Reference proteome</keyword>
<dbReference type="OrthoDB" id="445936at2759"/>
<name>A0A6I9Q329_9TELE</name>
<reference evidence="2" key="1">
    <citation type="submission" date="2025-08" db="UniProtKB">
        <authorList>
            <consortium name="RefSeq"/>
        </authorList>
    </citation>
    <scope>IDENTIFICATION</scope>
    <source>
        <tissue evidence="2">Muscle</tissue>
    </source>
</reference>
<dbReference type="Proteomes" id="UP000504611">
    <property type="component" value="Unplaced"/>
</dbReference>
<dbReference type="InterPro" id="IPR012337">
    <property type="entry name" value="RNaseH-like_sf"/>
</dbReference>
<sequence length="88" mass="9788">MTPDLTMHINVSGEQHTNAIKQLLKNISTNPESQNELSRWGLDLDSNIVLAKARVLPMETICLQSNSFTCGSDVSWSREIGRDRSISS</sequence>
<dbReference type="KEGG" id="ncc:104967488"/>